<dbReference type="GO" id="GO:0008677">
    <property type="term" value="F:2-dehydropantoate 2-reductase activity"/>
    <property type="evidence" value="ECO:0007669"/>
    <property type="project" value="UniProtKB-EC"/>
</dbReference>
<evidence type="ECO:0000256" key="7">
    <source>
        <dbReference type="ARBA" id="ARBA00022857"/>
    </source>
</evidence>
<keyword evidence="7 11" id="KW-0521">NADP</keyword>
<evidence type="ECO:0000313" key="15">
    <source>
        <dbReference type="Proteomes" id="UP000482155"/>
    </source>
</evidence>
<organism evidence="14 15">
    <name type="scientific">Noviherbaspirillum galbum</name>
    <dbReference type="NCBI Taxonomy" id="2709383"/>
    <lineage>
        <taxon>Bacteria</taxon>
        <taxon>Pseudomonadati</taxon>
        <taxon>Pseudomonadota</taxon>
        <taxon>Betaproteobacteria</taxon>
        <taxon>Burkholderiales</taxon>
        <taxon>Oxalobacteraceae</taxon>
        <taxon>Noviherbaspirillum</taxon>
    </lineage>
</organism>
<dbReference type="InterPro" id="IPR013752">
    <property type="entry name" value="KPA_reductase"/>
</dbReference>
<evidence type="ECO:0000259" key="13">
    <source>
        <dbReference type="Pfam" id="PF08546"/>
    </source>
</evidence>
<comment type="function">
    <text evidence="1 11">Catalyzes the NADPH-dependent reduction of ketopantoate into pantoic acid.</text>
</comment>
<dbReference type="InterPro" id="IPR013332">
    <property type="entry name" value="KPR_N"/>
</dbReference>
<evidence type="ECO:0000256" key="1">
    <source>
        <dbReference type="ARBA" id="ARBA00002919"/>
    </source>
</evidence>
<evidence type="ECO:0000256" key="11">
    <source>
        <dbReference type="RuleBase" id="RU362068"/>
    </source>
</evidence>
<evidence type="ECO:0000256" key="6">
    <source>
        <dbReference type="ARBA" id="ARBA00022655"/>
    </source>
</evidence>
<dbReference type="Proteomes" id="UP000482155">
    <property type="component" value="Unassembled WGS sequence"/>
</dbReference>
<feature type="domain" description="Ketopantoate reductase N-terminal" evidence="12">
    <location>
        <begin position="3"/>
        <end position="155"/>
    </location>
</feature>
<evidence type="ECO:0000256" key="9">
    <source>
        <dbReference type="ARBA" id="ARBA00032024"/>
    </source>
</evidence>
<keyword evidence="8 11" id="KW-0560">Oxidoreductase</keyword>
<dbReference type="InterPro" id="IPR003710">
    <property type="entry name" value="ApbA"/>
</dbReference>
<dbReference type="RefSeq" id="WP_163965106.1">
    <property type="nucleotide sequence ID" value="NZ_JAAIVB010000052.1"/>
</dbReference>
<name>A0A6B3SPM3_9BURK</name>
<dbReference type="GO" id="GO:0015940">
    <property type="term" value="P:pantothenate biosynthetic process"/>
    <property type="evidence" value="ECO:0007669"/>
    <property type="project" value="UniProtKB-UniPathway"/>
</dbReference>
<dbReference type="FunFam" id="3.40.50.720:FF:000307">
    <property type="entry name" value="2-dehydropantoate 2-reductase"/>
    <property type="match status" value="1"/>
</dbReference>
<dbReference type="AlphaFoldDB" id="A0A6B3SPM3"/>
<dbReference type="NCBIfam" id="TIGR00745">
    <property type="entry name" value="apbA_panE"/>
    <property type="match status" value="1"/>
</dbReference>
<dbReference type="SUPFAM" id="SSF51735">
    <property type="entry name" value="NAD(P)-binding Rossmann-fold domains"/>
    <property type="match status" value="1"/>
</dbReference>
<gene>
    <name evidence="14" type="ORF">G3574_16000</name>
</gene>
<dbReference type="PANTHER" id="PTHR21708">
    <property type="entry name" value="PROBABLE 2-DEHYDROPANTOATE 2-REDUCTASE"/>
    <property type="match status" value="1"/>
</dbReference>
<keyword evidence="15" id="KW-1185">Reference proteome</keyword>
<dbReference type="InterPro" id="IPR013328">
    <property type="entry name" value="6PGD_dom2"/>
</dbReference>
<comment type="caution">
    <text evidence="14">The sequence shown here is derived from an EMBL/GenBank/DDBJ whole genome shotgun (WGS) entry which is preliminary data.</text>
</comment>
<dbReference type="EC" id="1.1.1.169" evidence="4 11"/>
<proteinExistence type="inferred from homology"/>
<evidence type="ECO:0000256" key="4">
    <source>
        <dbReference type="ARBA" id="ARBA00013014"/>
    </source>
</evidence>
<dbReference type="UniPathway" id="UPA00028">
    <property type="reaction ID" value="UER00004"/>
</dbReference>
<accession>A0A6B3SPM3</accession>
<evidence type="ECO:0000256" key="2">
    <source>
        <dbReference type="ARBA" id="ARBA00004994"/>
    </source>
</evidence>
<evidence type="ECO:0000259" key="12">
    <source>
        <dbReference type="Pfam" id="PF02558"/>
    </source>
</evidence>
<evidence type="ECO:0000256" key="3">
    <source>
        <dbReference type="ARBA" id="ARBA00007870"/>
    </source>
</evidence>
<dbReference type="InterPro" id="IPR008927">
    <property type="entry name" value="6-PGluconate_DH-like_C_sf"/>
</dbReference>
<keyword evidence="6 11" id="KW-0566">Pantothenate biosynthesis</keyword>
<dbReference type="Gene3D" id="1.10.1040.10">
    <property type="entry name" value="N-(1-d-carboxylethyl)-l-norvaline Dehydrogenase, domain 2"/>
    <property type="match status" value="1"/>
</dbReference>
<feature type="domain" description="Ketopantoate reductase C-terminal" evidence="13">
    <location>
        <begin position="181"/>
        <end position="282"/>
    </location>
</feature>
<evidence type="ECO:0000256" key="10">
    <source>
        <dbReference type="ARBA" id="ARBA00048793"/>
    </source>
</evidence>
<reference evidence="14 15" key="1">
    <citation type="submission" date="2020-02" db="EMBL/GenBank/DDBJ databases">
        <authorList>
            <person name="Kim M.K."/>
        </authorList>
    </citation>
    <scope>NUCLEOTIDE SEQUENCE [LARGE SCALE GENOMIC DNA]</scope>
    <source>
        <strain evidence="14 15">17J57-3</strain>
    </source>
</reference>
<evidence type="ECO:0000256" key="5">
    <source>
        <dbReference type="ARBA" id="ARBA00019465"/>
    </source>
</evidence>
<dbReference type="Pfam" id="PF02558">
    <property type="entry name" value="ApbA"/>
    <property type="match status" value="1"/>
</dbReference>
<evidence type="ECO:0000256" key="8">
    <source>
        <dbReference type="ARBA" id="ARBA00023002"/>
    </source>
</evidence>
<dbReference type="EMBL" id="JAAIVB010000052">
    <property type="protein sequence ID" value="NEX62591.1"/>
    <property type="molecule type" value="Genomic_DNA"/>
</dbReference>
<sequence length="319" mass="33712">MKIAVLGAGALGGYFGGRLLQAGRDVQFLVRPARAALLRQNGLVIHSPCGDVKLDNPPTLTAEQLKDAPAPADLVLLSCKAYDLDSAMDAIAPVVGPRTIILPMLNGMRHIELLSERFGKDKVIGGLCLISAALDPQGEIHQFNEMHDLVFGALDASQTDAVHDIKLALDGAGFRAVESSDVLQRMWEKWVFIASLASLTTLFRAPVGEIVAAGGTSISEAVYDQCAAIAAHHGHAPRAAAVEQGKRFLTTPGSTITASMCKDMLNGTRTEAEHIIGALLARRPADGDALGRSSLLEAALVNLRVAEARRLMKESGGQA</sequence>
<evidence type="ECO:0000313" key="14">
    <source>
        <dbReference type="EMBL" id="NEX62591.1"/>
    </source>
</evidence>
<comment type="catalytic activity">
    <reaction evidence="10 11">
        <text>(R)-pantoate + NADP(+) = 2-dehydropantoate + NADPH + H(+)</text>
        <dbReference type="Rhea" id="RHEA:16233"/>
        <dbReference type="ChEBI" id="CHEBI:11561"/>
        <dbReference type="ChEBI" id="CHEBI:15378"/>
        <dbReference type="ChEBI" id="CHEBI:15980"/>
        <dbReference type="ChEBI" id="CHEBI:57783"/>
        <dbReference type="ChEBI" id="CHEBI:58349"/>
        <dbReference type="EC" id="1.1.1.169"/>
    </reaction>
</comment>
<dbReference type="SUPFAM" id="SSF48179">
    <property type="entry name" value="6-phosphogluconate dehydrogenase C-terminal domain-like"/>
    <property type="match status" value="1"/>
</dbReference>
<protein>
    <recommendedName>
        <fullName evidence="5 11">2-dehydropantoate 2-reductase</fullName>
        <ecNumber evidence="4 11">1.1.1.169</ecNumber>
    </recommendedName>
    <alternativeName>
        <fullName evidence="9 11">Ketopantoate reductase</fullName>
    </alternativeName>
</protein>
<dbReference type="Pfam" id="PF08546">
    <property type="entry name" value="ApbA_C"/>
    <property type="match status" value="1"/>
</dbReference>
<dbReference type="PANTHER" id="PTHR21708:SF26">
    <property type="entry name" value="2-DEHYDROPANTOATE 2-REDUCTASE"/>
    <property type="match status" value="1"/>
</dbReference>
<dbReference type="InterPro" id="IPR036291">
    <property type="entry name" value="NAD(P)-bd_dom_sf"/>
</dbReference>
<dbReference type="Gene3D" id="3.40.50.720">
    <property type="entry name" value="NAD(P)-binding Rossmann-like Domain"/>
    <property type="match status" value="1"/>
</dbReference>
<comment type="similarity">
    <text evidence="3 11">Belongs to the ketopantoate reductase family.</text>
</comment>
<comment type="pathway">
    <text evidence="2 11">Cofactor biosynthesis; (R)-pantothenate biosynthesis; (R)-pantoate from 3-methyl-2-oxobutanoate: step 2/2.</text>
</comment>
<dbReference type="GO" id="GO:0005737">
    <property type="term" value="C:cytoplasm"/>
    <property type="evidence" value="ECO:0007669"/>
    <property type="project" value="TreeGrafter"/>
</dbReference>
<dbReference type="InterPro" id="IPR051402">
    <property type="entry name" value="KPR-Related"/>
</dbReference>